<evidence type="ECO:0000313" key="3">
    <source>
        <dbReference type="Proteomes" id="UP000018958"/>
    </source>
</evidence>
<feature type="region of interest" description="Disordered" evidence="1">
    <location>
        <begin position="75"/>
        <end position="132"/>
    </location>
</feature>
<dbReference type="OrthoDB" id="5311529at2759"/>
<dbReference type="AlphaFoldDB" id="W2WH69"/>
<feature type="non-terminal residue" evidence="2">
    <location>
        <position position="1"/>
    </location>
</feature>
<organism evidence="2 3">
    <name type="scientific">Phytophthora nicotianae CJ01A1</name>
    <dbReference type="NCBI Taxonomy" id="1317063"/>
    <lineage>
        <taxon>Eukaryota</taxon>
        <taxon>Sar</taxon>
        <taxon>Stramenopiles</taxon>
        <taxon>Oomycota</taxon>
        <taxon>Peronosporomycetes</taxon>
        <taxon>Peronosporales</taxon>
        <taxon>Peronosporaceae</taxon>
        <taxon>Phytophthora</taxon>
    </lineage>
</organism>
<protein>
    <recommendedName>
        <fullName evidence="4">Retrotransposon gag domain-containing protein</fullName>
    </recommendedName>
</protein>
<accession>W2WH69</accession>
<sequence length="132" mass="14492">AKVRNQLLKLKQTGAYHGYVNKFRELQRVVELDELTAINIFVNGLTDMQVRLAIQRKQPTTLTAAVQEGFLEWELQEKTPATNQKSNSSGASGHKPNNGKPNRNNGKGSNHSSAAGDSLSRTAFPAGVEFTR</sequence>
<name>W2WH69_PHYNI</name>
<reference evidence="2 3" key="1">
    <citation type="submission" date="2013-11" db="EMBL/GenBank/DDBJ databases">
        <title>The Genome Sequence of Phytophthora parasitica CJ01A1.</title>
        <authorList>
            <consortium name="The Broad Institute Genomics Platform"/>
            <person name="Russ C."/>
            <person name="Tyler B."/>
            <person name="Panabieres F."/>
            <person name="Shan W."/>
            <person name="Tripathy S."/>
            <person name="Grunwald N."/>
            <person name="Machado M."/>
            <person name="Johnson C.S."/>
            <person name="Walker B."/>
            <person name="Young S.K."/>
            <person name="Zeng Q."/>
            <person name="Gargeya S."/>
            <person name="Fitzgerald M."/>
            <person name="Haas B."/>
            <person name="Abouelleil A."/>
            <person name="Allen A.W."/>
            <person name="Alvarado L."/>
            <person name="Arachchi H.M."/>
            <person name="Berlin A.M."/>
            <person name="Chapman S.B."/>
            <person name="Gainer-Dewar J."/>
            <person name="Goldberg J."/>
            <person name="Griggs A."/>
            <person name="Gujja S."/>
            <person name="Hansen M."/>
            <person name="Howarth C."/>
            <person name="Imamovic A."/>
            <person name="Ireland A."/>
            <person name="Larimer J."/>
            <person name="McCowan C."/>
            <person name="Murphy C."/>
            <person name="Pearson M."/>
            <person name="Poon T.W."/>
            <person name="Priest M."/>
            <person name="Roberts A."/>
            <person name="Saif S."/>
            <person name="Shea T."/>
            <person name="Sisk P."/>
            <person name="Sykes S."/>
            <person name="Wortman J."/>
            <person name="Nusbaum C."/>
            <person name="Birren B."/>
        </authorList>
    </citation>
    <scope>NUCLEOTIDE SEQUENCE [LARGE SCALE GENOMIC DNA]</scope>
    <source>
        <strain evidence="2 3">CJ01A1</strain>
    </source>
</reference>
<gene>
    <name evidence="2" type="ORF">F441_14355</name>
</gene>
<feature type="compositionally biased region" description="Polar residues" evidence="1">
    <location>
        <begin position="79"/>
        <end position="91"/>
    </location>
</feature>
<evidence type="ECO:0000313" key="2">
    <source>
        <dbReference type="EMBL" id="ETP09851.1"/>
    </source>
</evidence>
<dbReference type="Proteomes" id="UP000018958">
    <property type="component" value="Unassembled WGS sequence"/>
</dbReference>
<comment type="caution">
    <text evidence="2">The sequence shown here is derived from an EMBL/GenBank/DDBJ whole genome shotgun (WGS) entry which is preliminary data.</text>
</comment>
<evidence type="ECO:0008006" key="4">
    <source>
        <dbReference type="Google" id="ProtNLM"/>
    </source>
</evidence>
<feature type="compositionally biased region" description="Low complexity" evidence="1">
    <location>
        <begin position="95"/>
        <end position="110"/>
    </location>
</feature>
<proteinExistence type="predicted"/>
<evidence type="ECO:0000256" key="1">
    <source>
        <dbReference type="SAM" id="MobiDB-lite"/>
    </source>
</evidence>
<feature type="compositionally biased region" description="Polar residues" evidence="1">
    <location>
        <begin position="111"/>
        <end position="121"/>
    </location>
</feature>
<dbReference type="EMBL" id="ANIX01002818">
    <property type="protein sequence ID" value="ETP09851.1"/>
    <property type="molecule type" value="Genomic_DNA"/>
</dbReference>